<feature type="compositionally biased region" description="Low complexity" evidence="2">
    <location>
        <begin position="1138"/>
        <end position="1154"/>
    </location>
</feature>
<feature type="compositionally biased region" description="Basic and acidic residues" evidence="2">
    <location>
        <begin position="23"/>
        <end position="48"/>
    </location>
</feature>
<feature type="region of interest" description="Disordered" evidence="2">
    <location>
        <begin position="140"/>
        <end position="194"/>
    </location>
</feature>
<comment type="caution">
    <text evidence="4">The sequence shown here is derived from an EMBL/GenBank/DDBJ whole genome shotgun (WGS) entry which is preliminary data.</text>
</comment>
<feature type="region of interest" description="Disordered" evidence="2">
    <location>
        <begin position="1777"/>
        <end position="1834"/>
    </location>
</feature>
<feature type="compositionally biased region" description="Acidic residues" evidence="2">
    <location>
        <begin position="648"/>
        <end position="666"/>
    </location>
</feature>
<feature type="compositionally biased region" description="Low complexity" evidence="2">
    <location>
        <begin position="1180"/>
        <end position="1189"/>
    </location>
</feature>
<feature type="compositionally biased region" description="Polar residues" evidence="2">
    <location>
        <begin position="1273"/>
        <end position="1286"/>
    </location>
</feature>
<feature type="compositionally biased region" description="Basic and acidic residues" evidence="2">
    <location>
        <begin position="1041"/>
        <end position="1057"/>
    </location>
</feature>
<feature type="region of interest" description="Disordered" evidence="2">
    <location>
        <begin position="18"/>
        <end position="74"/>
    </location>
</feature>
<dbReference type="InterPro" id="IPR037516">
    <property type="entry name" value="Tripartite_DENN"/>
</dbReference>
<protein>
    <submittedName>
        <fullName evidence="4">Avl9 protein</fullName>
    </submittedName>
</protein>
<sequence>MAYERHISPRIALYEQTVQDASSDLRPKSRLLKQEVRDTDVVSSDHDSQTTSNDVQPDENSETNNDTKRGSLPLSIRHSITSTDSDMFISADDYSDAVVETVDSEIRVPDRSFARAVEPESAEMLEATRFLMGKPDFIANSTHASDNDDDKENSNSTTPAASPIRDSQRTPREASNPDLSPDATPTISRVQSYKSDEFQFSNNIDGAPELPALNFASMSFEDSEKIAEDTLDAQTTASEYPNDHETVSEPHSPVSQSKVDTVEDSNPTEKEDVPLDTLDTVDNKKNTSEDASEDENAQDESFHNEQVEKTETENQGSSDHDVSQEFSGSVESDQHSYTGSVDTVQEATHLEEQAQSDNEQELVDKVSGLKYDDVEAAEETSRVEENSIPETTLSSSLENVSSDVVPDNENEVGSDKIEDSLNNTETNRPLSIASQKSEESGITEINETSETSGPSEETELYDEANKTSPDDLEESKDSNYVNESQGLDSESEPSLKNSSNDLVENSLDGSEAELNVAAPVSPVDTASEVATMDSVEEPDKSKTLEASEEVGDITERDVDSDSEGLEADKVTAENVNSDKGSEQFEPMLHSKQEGVVVDNSEQYASTDDNHVPEEAVESNLHEKDTFELQENRSTSVEGDLLSESEKESAEEESKESKEAEEEEEAEKEVGHSLTEEAVENNGELHSGDNEVEPLDDEVQESKEYEEELKTPENSSEQQDTESVMVHKEEQAYTSDVEPDTNSVDMNHHQESPENDDAPLDTESPVESEKSELYKQSEASEERESETFEATNMSQPNENDAMDISDEPKDFNESIKSSNAEDITDSVAQETENEDTHHGSVSADEIEESVISEDAHGTVDSNNVEEEDDDEEEGEEGVEKSVDNILPNSLSSDNEEIEELPYIHSHPHPYSPEFVKDIEGYTEPSEPIDEDSDSSIQAEPRDLLKRAESNASEQESDNDLETSPKRVVDAMASSPNTIIPGSVSEEEQDLPESFMNKSRQSNLVDSSQPVNTEIINNDESEIPRHEYDESVPLSNESQLQNHEAETTEQVEEKSTVLHKASEDKLLSATDDNQASSSHVDTVKSAVAAIPLVAPIAAAATVIPIASAINTGAALNPPSSFSTPTHFNPVSPLGKHARAPSLKSISLSPSSVPSEPTAVHIKAAEFKPISDEEQEDEEEIQPEIIEPSSESSSEEEDNEYESEYVPFPQKAMPEEANSSSSLSGSQMARSNASPLPEPLNFSDDNGNIRESIVSVSTSNSNFRTNAREQFFRHTGPSNDDVISSSDQMTPRAGDATWSYKYEKEPITPPSMADPPIVGVCVVGFHHQRGPEVEYWIGPDGNQSQMWPYLPFQSLPDGSHQFEENVCYFDLLYDRNHYATTSLTFVRDEEGQIKEGTSDFRNVTTLFAIACSRQINTSELENQDSDYTRSIVQKSVVVIATTPMFGPIKEKLLVVTRSYFDQRDFNDKQIIDHFYENLVQMPLWAHKSDLQVGMHLQQFIQKFGTKALQILKAMLLEQKILFYASDTEILGTTQFALISLVPDLINHLQDSGSPLLSSYEVNLKPDRELSSNDRSSLLRYVGLPLQLFAGGGVLAPFVPLQQFDDLLQPETRYGMFGTTNNLFLTNKIDFDLVVDIDKNSIDIRNPQLNTLLKLTNADKAFAKNVANAAAKASQDEDDWKPQSLGYIGGEDHIRYEYEVYFVALLASAKFAGTDCDKMATWGSQFYEKWQQTNNYRIFNKNTDPSIHTLVANTHPGVRLIKPSGIDKFWGLFKQQEEEDTRSLSSEDFSSSNNSTQLRSPLQLRSPVRSLRSASSTKSRSNSMASDAKEFSWFWKRK</sequence>
<evidence type="ECO:0000256" key="2">
    <source>
        <dbReference type="SAM" id="MobiDB-lite"/>
    </source>
</evidence>
<feature type="compositionally biased region" description="Acidic residues" evidence="2">
    <location>
        <begin position="862"/>
        <end position="875"/>
    </location>
</feature>
<evidence type="ECO:0000256" key="1">
    <source>
        <dbReference type="ARBA" id="ARBA00038178"/>
    </source>
</evidence>
<feature type="compositionally biased region" description="Acidic residues" evidence="2">
    <location>
        <begin position="1169"/>
        <end position="1179"/>
    </location>
</feature>
<keyword evidence="5" id="KW-1185">Reference proteome</keyword>
<feature type="region of interest" description="Disordered" evidence="2">
    <location>
        <begin position="1270"/>
        <end position="1290"/>
    </location>
</feature>
<feature type="compositionally biased region" description="Low complexity" evidence="2">
    <location>
        <begin position="1779"/>
        <end position="1791"/>
    </location>
</feature>
<gene>
    <name evidence="4" type="ORF">DASB73_040690</name>
</gene>
<organism evidence="4 5">
    <name type="scientific">Starmerella bacillaris</name>
    <name type="common">Yeast</name>
    <name type="synonym">Candida zemplinina</name>
    <dbReference type="NCBI Taxonomy" id="1247836"/>
    <lineage>
        <taxon>Eukaryota</taxon>
        <taxon>Fungi</taxon>
        <taxon>Dikarya</taxon>
        <taxon>Ascomycota</taxon>
        <taxon>Saccharomycotina</taxon>
        <taxon>Dipodascomycetes</taxon>
        <taxon>Dipodascales</taxon>
        <taxon>Trichomonascaceae</taxon>
        <taxon>Starmerella</taxon>
    </lineage>
</organism>
<feature type="domain" description="UDENN" evidence="3">
    <location>
        <begin position="1315"/>
        <end position="1781"/>
    </location>
</feature>
<feature type="compositionally biased region" description="Polar residues" evidence="2">
    <location>
        <begin position="813"/>
        <end position="829"/>
    </location>
</feature>
<dbReference type="InterPro" id="IPR018307">
    <property type="entry name" value="ABL9/DENND6_dom"/>
</dbReference>
<proteinExistence type="inferred from homology"/>
<feature type="compositionally biased region" description="Polar residues" evidence="2">
    <location>
        <begin position="183"/>
        <end position="194"/>
    </location>
</feature>
<feature type="compositionally biased region" description="Polar residues" evidence="2">
    <location>
        <begin position="388"/>
        <end position="402"/>
    </location>
</feature>
<evidence type="ECO:0000259" key="3">
    <source>
        <dbReference type="PROSITE" id="PS50211"/>
    </source>
</evidence>
<feature type="compositionally biased region" description="Polar residues" evidence="2">
    <location>
        <begin position="711"/>
        <end position="721"/>
    </location>
</feature>
<evidence type="ECO:0000313" key="4">
    <source>
        <dbReference type="EMBL" id="GMM53106.1"/>
    </source>
</evidence>
<evidence type="ECO:0000313" key="5">
    <source>
        <dbReference type="Proteomes" id="UP001362899"/>
    </source>
</evidence>
<reference evidence="4 5" key="1">
    <citation type="journal article" date="2023" name="Elife">
        <title>Identification of key yeast species and microbe-microbe interactions impacting larval growth of Drosophila in the wild.</title>
        <authorList>
            <person name="Mure A."/>
            <person name="Sugiura Y."/>
            <person name="Maeda R."/>
            <person name="Honda K."/>
            <person name="Sakurai N."/>
            <person name="Takahashi Y."/>
            <person name="Watada M."/>
            <person name="Katoh T."/>
            <person name="Gotoh A."/>
            <person name="Gotoh Y."/>
            <person name="Taniguchi I."/>
            <person name="Nakamura K."/>
            <person name="Hayashi T."/>
            <person name="Katayama T."/>
            <person name="Uemura T."/>
            <person name="Hattori Y."/>
        </authorList>
    </citation>
    <scope>NUCLEOTIDE SEQUENCE [LARGE SCALE GENOMIC DNA]</scope>
    <source>
        <strain evidence="4 5">SB-73</strain>
    </source>
</reference>
<dbReference type="PROSITE" id="PS50211">
    <property type="entry name" value="DENN"/>
    <property type="match status" value="1"/>
</dbReference>
<dbReference type="EMBL" id="BTGC01000008">
    <property type="protein sequence ID" value="GMM53106.1"/>
    <property type="molecule type" value="Genomic_DNA"/>
</dbReference>
<feature type="compositionally biased region" description="Basic and acidic residues" evidence="2">
    <location>
        <begin position="300"/>
        <end position="323"/>
    </location>
</feature>
<feature type="compositionally biased region" description="Polar residues" evidence="2">
    <location>
        <begin position="1031"/>
        <end position="1040"/>
    </location>
</feature>
<dbReference type="GO" id="GO:0005737">
    <property type="term" value="C:cytoplasm"/>
    <property type="evidence" value="ECO:0007669"/>
    <property type="project" value="TreeGrafter"/>
</dbReference>
<feature type="compositionally biased region" description="Low complexity" evidence="2">
    <location>
        <begin position="1805"/>
        <end position="1822"/>
    </location>
</feature>
<name>A0AAV5RPP9_STABA</name>
<feature type="compositionally biased region" description="Basic and acidic residues" evidence="2">
    <location>
        <begin position="938"/>
        <end position="947"/>
    </location>
</feature>
<feature type="compositionally biased region" description="Basic and acidic residues" evidence="2">
    <location>
        <begin position="766"/>
        <end position="785"/>
    </location>
</feature>
<feature type="compositionally biased region" description="Basic and acidic residues" evidence="2">
    <location>
        <begin position="607"/>
        <end position="630"/>
    </location>
</feature>
<feature type="compositionally biased region" description="Polar residues" evidence="2">
    <location>
        <begin position="324"/>
        <end position="346"/>
    </location>
</feature>
<feature type="compositionally biased region" description="Acidic residues" evidence="2">
    <location>
        <begin position="689"/>
        <end position="698"/>
    </location>
</feature>
<feature type="compositionally biased region" description="Acidic residues" evidence="2">
    <location>
        <begin position="752"/>
        <end position="765"/>
    </location>
</feature>
<comment type="similarity">
    <text evidence="1">Belongs to the AVL9 family.</text>
</comment>
<dbReference type="PANTHER" id="PTHR31017">
    <property type="entry name" value="LATE SECRETORY PATHWAY PROTEIN AVL9-RELATED"/>
    <property type="match status" value="1"/>
</dbReference>
<dbReference type="Pfam" id="PF09794">
    <property type="entry name" value="Avl9"/>
    <property type="match status" value="1"/>
</dbReference>
<feature type="compositionally biased region" description="Acidic residues" evidence="2">
    <location>
        <begin position="1190"/>
        <end position="1200"/>
    </location>
</feature>
<dbReference type="Proteomes" id="UP001362899">
    <property type="component" value="Unassembled WGS sequence"/>
</dbReference>
<accession>A0AAV5RPP9</accession>
<dbReference type="InterPro" id="IPR043153">
    <property type="entry name" value="DENN_C"/>
</dbReference>
<dbReference type="InterPro" id="IPR051731">
    <property type="entry name" value="DENND11/AVL9_GEFs"/>
</dbReference>
<feature type="compositionally biased region" description="Polar residues" evidence="2">
    <location>
        <begin position="478"/>
        <end position="503"/>
    </location>
</feature>
<dbReference type="Gene3D" id="3.40.50.11500">
    <property type="match status" value="1"/>
</dbReference>
<feature type="compositionally biased region" description="Polar residues" evidence="2">
    <location>
        <begin position="994"/>
        <end position="1016"/>
    </location>
</feature>
<feature type="compositionally biased region" description="Basic and acidic residues" evidence="2">
    <location>
        <begin position="699"/>
        <end position="710"/>
    </location>
</feature>
<feature type="compositionally biased region" description="Polar residues" evidence="2">
    <location>
        <begin position="420"/>
        <end position="435"/>
    </location>
</feature>
<dbReference type="PANTHER" id="PTHR31017:SF1">
    <property type="entry name" value="LATE SECRETORY PATHWAY PROTEIN AVL9 HOMOLOG"/>
    <property type="match status" value="1"/>
</dbReference>
<feature type="region of interest" description="Disordered" evidence="2">
    <location>
        <begin position="224"/>
        <end position="1057"/>
    </location>
</feature>
<feature type="region of interest" description="Disordered" evidence="2">
    <location>
        <begin position="1124"/>
        <end position="1244"/>
    </location>
</feature>